<gene>
    <name evidence="1" type="ORF">LMG18095_04409</name>
</gene>
<dbReference type="EMBL" id="CATZAR010000021">
    <property type="protein sequence ID" value="CAJ0806249.1"/>
    <property type="molecule type" value="Genomic_DNA"/>
</dbReference>
<protein>
    <recommendedName>
        <fullName evidence="3">Bacteriophage P22, Gp10, DNA-stabilising</fullName>
    </recommendedName>
</protein>
<evidence type="ECO:0008006" key="3">
    <source>
        <dbReference type="Google" id="ProtNLM"/>
    </source>
</evidence>
<proteinExistence type="predicted"/>
<name>A0ABN9JC01_9RALS</name>
<dbReference type="Proteomes" id="UP001189773">
    <property type="component" value="Unassembled WGS sequence"/>
</dbReference>
<reference evidence="1 2" key="1">
    <citation type="submission" date="2023-07" db="EMBL/GenBank/DDBJ databases">
        <authorList>
            <person name="Peeters C."/>
        </authorList>
    </citation>
    <scope>NUCLEOTIDE SEQUENCE [LARGE SCALE GENOMIC DNA]</scope>
    <source>
        <strain evidence="1 2">LMG 18095</strain>
    </source>
</reference>
<accession>A0ABN9JC01</accession>
<comment type="caution">
    <text evidence="1">The sequence shown here is derived from an EMBL/GenBank/DDBJ whole genome shotgun (WGS) entry which is preliminary data.</text>
</comment>
<organism evidence="1 2">
    <name type="scientific">Ralstonia thomasii</name>
    <dbReference type="NCBI Taxonomy" id="3058596"/>
    <lineage>
        <taxon>Bacteria</taxon>
        <taxon>Pseudomonadati</taxon>
        <taxon>Pseudomonadota</taxon>
        <taxon>Betaproteobacteria</taxon>
        <taxon>Burkholderiales</taxon>
        <taxon>Burkholderiaceae</taxon>
        <taxon>Ralstonia</taxon>
    </lineage>
</organism>
<sequence length="478" mass="52471">MTRLTLEGGFYLARSLIADAQRCVNLIPERNSRESEVSTTHYPTPGKTLLATVGTGPIRGAYAATNGILYVASGSSLYMVSSSWITTAVSALTTSSGPVSMKDNGTSMIVADGSQTGVRVKLATNIATFITSTSDANWRGADRVDYADGYFVCNVPGARQWFISDVQADTFSNPLYFASKEGNADLLQVAPVVHREIWLIGTDTTEVYFNTGDVSFPYQRMPGVFIQHGCAAKGSVATWDLSLFWLGRDPQGQFVVFRGGSYQAQRISTHAIEEQISGYGTVSDAIGYCYQQEGHPFYVLTFPTADATWVFDIGNGLWHERASMDGAGMLHRDISNCQAVAYGVNVVGDYQNGNLYKLDQSTFTDNGNAVPRIRSFPTLDIEDKRVIYEKLTLDFQTGIGQATGTWQNPMVDVRWSDDGGYTWGNKVQVPVGAIGRFSTRATLWRMGMGRRRVYEVSWAWPMDTALNGAWLDIRVGKS</sequence>
<evidence type="ECO:0000313" key="1">
    <source>
        <dbReference type="EMBL" id="CAJ0806249.1"/>
    </source>
</evidence>
<keyword evidence="2" id="KW-1185">Reference proteome</keyword>
<evidence type="ECO:0000313" key="2">
    <source>
        <dbReference type="Proteomes" id="UP001189773"/>
    </source>
</evidence>
<dbReference type="RefSeq" id="WP_012436107.1">
    <property type="nucleotide sequence ID" value="NZ_CATWDO010000003.1"/>
</dbReference>